<evidence type="ECO:0000313" key="11">
    <source>
        <dbReference type="EMBL" id="RHW47902.1"/>
    </source>
</evidence>
<keyword evidence="6 10" id="KW-0406">Ion transport</keyword>
<dbReference type="PANTHER" id="PTHR11693:SF22">
    <property type="entry name" value="ATP SYNTHASE SUBUNIT GAMMA, MITOCHONDRIAL"/>
    <property type="match status" value="1"/>
</dbReference>
<dbReference type="GO" id="GO:0045259">
    <property type="term" value="C:proton-transporting ATP synthase complex"/>
    <property type="evidence" value="ECO:0007669"/>
    <property type="project" value="UniProtKB-KW"/>
</dbReference>
<dbReference type="InterPro" id="IPR035968">
    <property type="entry name" value="ATP_synth_F1_ATPase_gsu"/>
</dbReference>
<evidence type="ECO:0000256" key="8">
    <source>
        <dbReference type="ARBA" id="ARBA00023196"/>
    </source>
</evidence>
<dbReference type="InterPro" id="IPR000131">
    <property type="entry name" value="ATP_synth_F1_gsu"/>
</dbReference>
<dbReference type="AlphaFoldDB" id="A0A417ZB74"/>
<sequence>MGAQQRVYRQRIRSVQATKKITRAMELIAASRVVKAREAVAKSTPYAVALTRAVSSVASSTSDIDHALTTEREHVKRAGVLIVTADRGLAGSYSVNAMKEAQELITRLENDGKEVVPYIVGRKGVGYYKFRRRPYEAEWTGFTDSPKFENAEEIGDRLTEDFIKGSDEGGVDELHVVYTQFKSMVTQQSRVIRLLPLGVEEREAEADDAEGLMPLYEFEPNPEGVLDALLPRYVNARIFNALLQSAASELAARQRAMKSATDNATELVKTYTRLANQARQAEITQEISEIVGGASALADAS</sequence>
<dbReference type="CDD" id="cd12151">
    <property type="entry name" value="F1-ATPase_gamma"/>
    <property type="match status" value="1"/>
</dbReference>
<keyword evidence="4 10" id="KW-0813">Transport</keyword>
<dbReference type="GO" id="GO:0046933">
    <property type="term" value="F:proton-transporting ATP synthase activity, rotational mechanism"/>
    <property type="evidence" value="ECO:0007669"/>
    <property type="project" value="UniProtKB-UniRule"/>
</dbReference>
<reference evidence="11 12" key="1">
    <citation type="submission" date="2018-08" db="EMBL/GenBank/DDBJ databases">
        <title>Whole genome sequence analysis of Dermacoccus abyssi bacteria isolated from Deep Mariana trench Micromonospora spp reveals genes involved in the environmental adaptation and production of secondary metabolites.</title>
        <authorList>
            <person name="Abdel-Mageed W.M."/>
            <person name="Lehri B."/>
            <person name="Nouioui I."/>
            <person name="Goodfellow I."/>
            <person name="Jaspars M."/>
            <person name="Karlyshev A."/>
        </authorList>
    </citation>
    <scope>NUCLEOTIDE SEQUENCE [LARGE SCALE GENOMIC DNA]</scope>
    <source>
        <strain evidence="11 12">MT1.1</strain>
    </source>
</reference>
<dbReference type="RefSeq" id="WP_118912106.1">
    <property type="nucleotide sequence ID" value="NZ_CBCRVH010000001.1"/>
</dbReference>
<accession>A0A417ZB74</accession>
<evidence type="ECO:0000313" key="12">
    <source>
        <dbReference type="Proteomes" id="UP000285376"/>
    </source>
</evidence>
<comment type="similarity">
    <text evidence="3 10">Belongs to the ATPase gamma chain family.</text>
</comment>
<dbReference type="GO" id="GO:0005886">
    <property type="term" value="C:plasma membrane"/>
    <property type="evidence" value="ECO:0007669"/>
    <property type="project" value="UniProtKB-SubCell"/>
</dbReference>
<dbReference type="Gene3D" id="3.40.1380.10">
    <property type="match status" value="1"/>
</dbReference>
<comment type="subunit">
    <text evidence="10">F-type ATPases have 2 components, CF(1) - the catalytic core - and CF(0) - the membrane proton channel. CF(1) has five subunits: alpha(3), beta(3), gamma(1), delta(1), epsilon(1). CF(0) has three main subunits: a, b and c.</text>
</comment>
<keyword evidence="9 10" id="KW-0066">ATP synthesis</keyword>
<evidence type="ECO:0000256" key="9">
    <source>
        <dbReference type="ARBA" id="ARBA00023310"/>
    </source>
</evidence>
<dbReference type="GO" id="GO:0042777">
    <property type="term" value="P:proton motive force-driven plasma membrane ATP synthesis"/>
    <property type="evidence" value="ECO:0007669"/>
    <property type="project" value="UniProtKB-UniRule"/>
</dbReference>
<evidence type="ECO:0000256" key="6">
    <source>
        <dbReference type="ARBA" id="ARBA00023065"/>
    </source>
</evidence>
<dbReference type="HAMAP" id="MF_00815">
    <property type="entry name" value="ATP_synth_gamma_bact"/>
    <property type="match status" value="1"/>
</dbReference>
<dbReference type="Proteomes" id="UP000285376">
    <property type="component" value="Unassembled WGS sequence"/>
</dbReference>
<dbReference type="SUPFAM" id="SSF52943">
    <property type="entry name" value="ATP synthase (F1-ATPase), gamma subunit"/>
    <property type="match status" value="1"/>
</dbReference>
<evidence type="ECO:0000256" key="7">
    <source>
        <dbReference type="ARBA" id="ARBA00023136"/>
    </source>
</evidence>
<dbReference type="EMBL" id="QWLM01000001">
    <property type="protein sequence ID" value="RHW47902.1"/>
    <property type="molecule type" value="Genomic_DNA"/>
</dbReference>
<dbReference type="PANTHER" id="PTHR11693">
    <property type="entry name" value="ATP SYNTHASE GAMMA CHAIN"/>
    <property type="match status" value="1"/>
</dbReference>
<dbReference type="PROSITE" id="PS00153">
    <property type="entry name" value="ATPASE_GAMMA"/>
    <property type="match status" value="1"/>
</dbReference>
<dbReference type="NCBIfam" id="NF004145">
    <property type="entry name" value="PRK05621.1-2"/>
    <property type="match status" value="1"/>
</dbReference>
<dbReference type="Pfam" id="PF00231">
    <property type="entry name" value="ATP-synt"/>
    <property type="match status" value="1"/>
</dbReference>
<protein>
    <recommendedName>
        <fullName evidence="10">ATP synthase gamma chain</fullName>
    </recommendedName>
    <alternativeName>
        <fullName evidence="10">ATP synthase F1 sector gamma subunit</fullName>
    </alternativeName>
    <alternativeName>
        <fullName evidence="10">F-ATPase gamma subunit</fullName>
    </alternativeName>
</protein>
<name>A0A417ZB74_9MICO</name>
<comment type="subcellular location">
    <subcellularLocation>
        <location evidence="10">Cell membrane</location>
        <topology evidence="10">Peripheral membrane protein</topology>
    </subcellularLocation>
    <subcellularLocation>
        <location evidence="2">Membrane</location>
        <topology evidence="2">Peripheral membrane protein</topology>
    </subcellularLocation>
</comment>
<dbReference type="GO" id="GO:0005524">
    <property type="term" value="F:ATP binding"/>
    <property type="evidence" value="ECO:0007669"/>
    <property type="project" value="UniProtKB-UniRule"/>
</dbReference>
<evidence type="ECO:0000256" key="1">
    <source>
        <dbReference type="ARBA" id="ARBA00003456"/>
    </source>
</evidence>
<evidence type="ECO:0000256" key="5">
    <source>
        <dbReference type="ARBA" id="ARBA00022781"/>
    </source>
</evidence>
<evidence type="ECO:0000256" key="4">
    <source>
        <dbReference type="ARBA" id="ARBA00022448"/>
    </source>
</evidence>
<evidence type="ECO:0000256" key="10">
    <source>
        <dbReference type="HAMAP-Rule" id="MF_00815"/>
    </source>
</evidence>
<evidence type="ECO:0000256" key="3">
    <source>
        <dbReference type="ARBA" id="ARBA00007681"/>
    </source>
</evidence>
<dbReference type="PRINTS" id="PR00126">
    <property type="entry name" value="ATPASEGAMMA"/>
</dbReference>
<comment type="caution">
    <text evidence="11">The sequence shown here is derived from an EMBL/GenBank/DDBJ whole genome shotgun (WGS) entry which is preliminary data.</text>
</comment>
<keyword evidence="10" id="KW-1003">Cell membrane</keyword>
<dbReference type="Gene3D" id="1.10.287.80">
    <property type="entry name" value="ATP synthase, gamma subunit, helix hairpin domain"/>
    <property type="match status" value="1"/>
</dbReference>
<gene>
    <name evidence="10" type="primary">atpG</name>
    <name evidence="11" type="ORF">D1832_00105</name>
</gene>
<organism evidence="11 12">
    <name type="scientific">Dermacoccus abyssi</name>
    <dbReference type="NCBI Taxonomy" id="322596"/>
    <lineage>
        <taxon>Bacteria</taxon>
        <taxon>Bacillati</taxon>
        <taxon>Actinomycetota</taxon>
        <taxon>Actinomycetes</taxon>
        <taxon>Micrococcales</taxon>
        <taxon>Dermacoccaceae</taxon>
        <taxon>Dermacoccus</taxon>
    </lineage>
</organism>
<keyword evidence="7 10" id="KW-0472">Membrane</keyword>
<evidence type="ECO:0000256" key="2">
    <source>
        <dbReference type="ARBA" id="ARBA00004170"/>
    </source>
</evidence>
<dbReference type="InterPro" id="IPR023632">
    <property type="entry name" value="ATP_synth_F1_gsu_CS"/>
</dbReference>
<proteinExistence type="inferred from homology"/>
<keyword evidence="8 10" id="KW-0139">CF(1)</keyword>
<comment type="function">
    <text evidence="1 10">Produces ATP from ADP in the presence of a proton gradient across the membrane. The gamma chain is believed to be important in regulating ATPase activity and the flow of protons through the CF(0) complex.</text>
</comment>
<keyword evidence="5 10" id="KW-0375">Hydrogen ion transport</keyword>
<dbReference type="NCBIfam" id="TIGR01146">
    <property type="entry name" value="ATPsyn_F1gamma"/>
    <property type="match status" value="1"/>
</dbReference>